<proteinExistence type="predicted"/>
<name>A0A7H2BJ08_9MICC</name>
<dbReference type="RefSeq" id="WP_190617201.1">
    <property type="nucleotide sequence ID" value="NZ_CP061538.1"/>
</dbReference>
<evidence type="ECO:0000259" key="1">
    <source>
        <dbReference type="Pfam" id="PF12728"/>
    </source>
</evidence>
<evidence type="ECO:0000313" key="2">
    <source>
        <dbReference type="EMBL" id="QNV39654.1"/>
    </source>
</evidence>
<evidence type="ECO:0000313" key="3">
    <source>
        <dbReference type="Proteomes" id="UP000516421"/>
    </source>
</evidence>
<dbReference type="SUPFAM" id="SSF46955">
    <property type="entry name" value="Putative DNA-binding domain"/>
    <property type="match status" value="1"/>
</dbReference>
<dbReference type="Gene3D" id="1.10.1660.10">
    <property type="match status" value="1"/>
</dbReference>
<dbReference type="AlphaFoldDB" id="A0A7H2BJ08"/>
<dbReference type="Pfam" id="PF12728">
    <property type="entry name" value="HTH_17"/>
    <property type="match status" value="1"/>
</dbReference>
<dbReference type="EMBL" id="CP061538">
    <property type="protein sequence ID" value="QNV39654.1"/>
    <property type="molecule type" value="Genomic_DNA"/>
</dbReference>
<accession>A0A7H2BJ08</accession>
<dbReference type="KEGG" id="rama:IDM48_09885"/>
<dbReference type="InterPro" id="IPR041657">
    <property type="entry name" value="HTH_17"/>
</dbReference>
<sequence>MSEQDSMPLAEVAEYLGVSDYTVQSWAEDGGLERAEGNPFWFTRESVEALKKDLMGRKLQSFDLLNKFSEHPGADGQD</sequence>
<reference evidence="2 3" key="1">
    <citation type="submission" date="2020-09" db="EMBL/GenBank/DDBJ databases">
        <title>Investigation of environmental microbe.</title>
        <authorList>
            <person name="Ou Y."/>
            <person name="Kang Q."/>
        </authorList>
    </citation>
    <scope>NUCLEOTIDE SEQUENCE [LARGE SCALE GENOMIC DNA]</scope>
    <source>
        <strain evidence="2 3">KJZ-9</strain>
    </source>
</reference>
<dbReference type="Proteomes" id="UP000516421">
    <property type="component" value="Chromosome"/>
</dbReference>
<keyword evidence="3" id="KW-1185">Reference proteome</keyword>
<gene>
    <name evidence="2" type="ORF">IDM48_09885</name>
</gene>
<feature type="domain" description="Helix-turn-helix" evidence="1">
    <location>
        <begin position="10"/>
        <end position="50"/>
    </location>
</feature>
<organism evidence="2 3">
    <name type="scientific">Rothia amarae</name>
    <dbReference type="NCBI Taxonomy" id="169480"/>
    <lineage>
        <taxon>Bacteria</taxon>
        <taxon>Bacillati</taxon>
        <taxon>Actinomycetota</taxon>
        <taxon>Actinomycetes</taxon>
        <taxon>Micrococcales</taxon>
        <taxon>Micrococcaceae</taxon>
        <taxon>Rothia</taxon>
    </lineage>
</organism>
<dbReference type="InterPro" id="IPR009061">
    <property type="entry name" value="DNA-bd_dom_put_sf"/>
</dbReference>
<protein>
    <submittedName>
        <fullName evidence="2">Helix-turn-helix domain-containing protein</fullName>
    </submittedName>
</protein>